<evidence type="ECO:0000313" key="2">
    <source>
        <dbReference type="EMBL" id="OEL38562.1"/>
    </source>
</evidence>
<reference evidence="2 3" key="1">
    <citation type="submission" date="2016-09" db="EMBL/GenBank/DDBJ databases">
        <title>The draft genome of Dichanthelium oligosanthes: A C3 panicoid grass species.</title>
        <authorList>
            <person name="Studer A.J."/>
            <person name="Schnable J.C."/>
            <person name="Brutnell T.P."/>
        </authorList>
    </citation>
    <scope>NUCLEOTIDE SEQUENCE [LARGE SCALE GENOMIC DNA]</scope>
    <source>
        <strain evidence="3">cv. Kellogg 1175</strain>
        <tissue evidence="2">Leaf</tissue>
    </source>
</reference>
<sequence>MRSPQDPFWMWPPSTPYPEDVIYHNGAFHFLNREENLYVCTVKAPLEEPQVRVVVRQFHPVIPGYEPWRVEDRYLVESRGELLMVVRKKSLQEPTRSSSFRVFQMTAPDADHADEYSWDELPTLDGRMLFVGHGHSRSYEVADFPELQDAVYFHDEAFNVLTMVFLGDGNMDPRVEELRRALQSLVNMVAEFAALIRNLVVDALSPAYHPDMPSINLDLLNIETVATELE</sequence>
<comment type="caution">
    <text evidence="2">The sequence shown here is derived from an EMBL/GenBank/DDBJ whole genome shotgun (WGS) entry which is preliminary data.</text>
</comment>
<gene>
    <name evidence="2" type="ORF">BAE44_0000418</name>
</gene>
<name>A0A1E5WME3_9POAL</name>
<dbReference type="Proteomes" id="UP000095767">
    <property type="component" value="Unassembled WGS sequence"/>
</dbReference>
<dbReference type="Pfam" id="PF03478">
    <property type="entry name" value="Beta-prop_KIB1-4"/>
    <property type="match status" value="1"/>
</dbReference>
<dbReference type="PANTHER" id="PTHR33110:SF121">
    <property type="entry name" value="DUF295 DOMAIN-CONTAINING PROTEIN"/>
    <property type="match status" value="1"/>
</dbReference>
<dbReference type="PANTHER" id="PTHR33110">
    <property type="entry name" value="F-BOX/KELCH-REPEAT PROTEIN-RELATED"/>
    <property type="match status" value="1"/>
</dbReference>
<dbReference type="OrthoDB" id="587756at2759"/>
<dbReference type="AlphaFoldDB" id="A0A1E5WME3"/>
<feature type="domain" description="KIB1-4 beta-propeller" evidence="1">
    <location>
        <begin position="5"/>
        <end position="159"/>
    </location>
</feature>
<organism evidence="2 3">
    <name type="scientific">Dichanthelium oligosanthes</name>
    <dbReference type="NCBI Taxonomy" id="888268"/>
    <lineage>
        <taxon>Eukaryota</taxon>
        <taxon>Viridiplantae</taxon>
        <taxon>Streptophyta</taxon>
        <taxon>Embryophyta</taxon>
        <taxon>Tracheophyta</taxon>
        <taxon>Spermatophyta</taxon>
        <taxon>Magnoliopsida</taxon>
        <taxon>Liliopsida</taxon>
        <taxon>Poales</taxon>
        <taxon>Poaceae</taxon>
        <taxon>PACMAD clade</taxon>
        <taxon>Panicoideae</taxon>
        <taxon>Panicodae</taxon>
        <taxon>Paniceae</taxon>
        <taxon>Dichantheliinae</taxon>
        <taxon>Dichanthelium</taxon>
    </lineage>
</organism>
<evidence type="ECO:0000313" key="3">
    <source>
        <dbReference type="Proteomes" id="UP000095767"/>
    </source>
</evidence>
<accession>A0A1E5WME3</accession>
<proteinExistence type="predicted"/>
<dbReference type="InterPro" id="IPR005174">
    <property type="entry name" value="KIB1-4_b-propeller"/>
</dbReference>
<keyword evidence="3" id="KW-1185">Reference proteome</keyword>
<evidence type="ECO:0000259" key="1">
    <source>
        <dbReference type="Pfam" id="PF03478"/>
    </source>
</evidence>
<protein>
    <recommendedName>
        <fullName evidence="1">KIB1-4 beta-propeller domain-containing protein</fullName>
    </recommendedName>
</protein>
<dbReference type="EMBL" id="LWDX02001288">
    <property type="protein sequence ID" value="OEL38562.1"/>
    <property type="molecule type" value="Genomic_DNA"/>
</dbReference>